<feature type="region of interest" description="Disordered" evidence="2">
    <location>
        <begin position="543"/>
        <end position="588"/>
    </location>
</feature>
<gene>
    <name evidence="3" type="ORF">ALAG00032_LOCUS9786</name>
</gene>
<evidence type="ECO:0000256" key="1">
    <source>
        <dbReference type="ARBA" id="ARBA00008372"/>
    </source>
</evidence>
<dbReference type="InterPro" id="IPR036397">
    <property type="entry name" value="RNaseH_sf"/>
</dbReference>
<comment type="similarity">
    <text evidence="1">Belongs to the CAF1 family.</text>
</comment>
<dbReference type="PANTHER" id="PTHR15092:SF22">
    <property type="entry name" value="POLY(A)-SPECIFIC RIBONUCLEASE PNLDC1"/>
    <property type="match status" value="1"/>
</dbReference>
<evidence type="ECO:0000313" key="3">
    <source>
        <dbReference type="EMBL" id="CAE0369023.1"/>
    </source>
</evidence>
<dbReference type="SUPFAM" id="SSF53098">
    <property type="entry name" value="Ribonuclease H-like"/>
    <property type="match status" value="1"/>
</dbReference>
<dbReference type="AlphaFoldDB" id="A0A7S3NM11"/>
<protein>
    <submittedName>
        <fullName evidence="3">Uncharacterized protein</fullName>
    </submittedName>
</protein>
<dbReference type="InterPro" id="IPR006941">
    <property type="entry name" value="RNase_CAF1"/>
</dbReference>
<sequence length="588" mass="66638">MEVTKENFEDAMDSIERVLNDPTLEFMSFDEEMTGLGFAGVGFDELNKYEDTSDERYIKMRRIAQAFGIIQLGLTAWTRSTINSNEYVAHSWNIYVFPKGEEGNDIVLSPSAVEFLSENGMDWQKWFTQGVPYLCRESANSEPIKSHSVQLFRADDQQFANQELERIRNFLTTEDSSHTIHETLPTRTSAVARWIHEAVRDNFGTIARTERRPGYKIGVIRLNSHQAQEARRIESQKSATRIGARRVFLTIVAAAQRGIPLVGHNCYFDLLFLFAHFDSLPDTYQEFKTLVHTSFPRVFDTKVLASHHQNLNTNLIPSGIKTTLNSLFEHLESSETKQYSISFAPICQKYASANYPITSSLTKKNTTDFDDESEGEVSDNNIGQVQQFHEAGWDSFVTGIVFLRLGTPPTNLENHLYNLRSNLTIDLANHSSKEDIHWQAQGTVYSLKGPISKEKIARIFPNTINIYRIAYNGTDSWLLDLEPLTPELLVSLNLPPDTHLLPWCIPEDTSMQLSSALDHRDVSITEPRKRILTWIKSKLSPLMGISTDQGNSKRPRKRHRSNTNNAESPVHPALNSTPSTASESTPPP</sequence>
<dbReference type="GO" id="GO:0003723">
    <property type="term" value="F:RNA binding"/>
    <property type="evidence" value="ECO:0007669"/>
    <property type="project" value="TreeGrafter"/>
</dbReference>
<feature type="compositionally biased region" description="Low complexity" evidence="2">
    <location>
        <begin position="576"/>
        <end position="588"/>
    </location>
</feature>
<organism evidence="3">
    <name type="scientific">Aureoumbra lagunensis</name>
    <dbReference type="NCBI Taxonomy" id="44058"/>
    <lineage>
        <taxon>Eukaryota</taxon>
        <taxon>Sar</taxon>
        <taxon>Stramenopiles</taxon>
        <taxon>Ochrophyta</taxon>
        <taxon>Pelagophyceae</taxon>
        <taxon>Pelagomonadales</taxon>
        <taxon>Aureoumbra</taxon>
    </lineage>
</organism>
<dbReference type="EMBL" id="HBIJ01014610">
    <property type="protein sequence ID" value="CAE0369023.1"/>
    <property type="molecule type" value="Transcribed_RNA"/>
</dbReference>
<dbReference type="Gene3D" id="3.30.420.10">
    <property type="entry name" value="Ribonuclease H-like superfamily/Ribonuclease H"/>
    <property type="match status" value="2"/>
</dbReference>
<reference evidence="3" key="1">
    <citation type="submission" date="2021-01" db="EMBL/GenBank/DDBJ databases">
        <authorList>
            <person name="Corre E."/>
            <person name="Pelletier E."/>
            <person name="Niang G."/>
            <person name="Scheremetjew M."/>
            <person name="Finn R."/>
            <person name="Kale V."/>
            <person name="Holt S."/>
            <person name="Cochrane G."/>
            <person name="Meng A."/>
            <person name="Brown T."/>
            <person name="Cohen L."/>
        </authorList>
    </citation>
    <scope>NUCLEOTIDE SEQUENCE</scope>
    <source>
        <strain evidence="3">CCMP1510</strain>
    </source>
</reference>
<dbReference type="Pfam" id="PF04857">
    <property type="entry name" value="CAF1"/>
    <property type="match status" value="1"/>
</dbReference>
<dbReference type="GO" id="GO:0000175">
    <property type="term" value="F:3'-5'-RNA exonuclease activity"/>
    <property type="evidence" value="ECO:0007669"/>
    <property type="project" value="TreeGrafter"/>
</dbReference>
<dbReference type="InterPro" id="IPR012337">
    <property type="entry name" value="RNaseH-like_sf"/>
</dbReference>
<evidence type="ECO:0000256" key="2">
    <source>
        <dbReference type="SAM" id="MobiDB-lite"/>
    </source>
</evidence>
<dbReference type="InterPro" id="IPR051181">
    <property type="entry name" value="CAF1_poly(A)_ribonucleases"/>
</dbReference>
<accession>A0A7S3NM11</accession>
<dbReference type="PANTHER" id="PTHR15092">
    <property type="entry name" value="POLY A -SPECIFIC RIBONUCLEASE/TARGET OF EGR1, MEMBER 1"/>
    <property type="match status" value="1"/>
</dbReference>
<name>A0A7S3NM11_9STRA</name>
<proteinExistence type="inferred from homology"/>